<proteinExistence type="inferred from homology"/>
<protein>
    <recommendedName>
        <fullName evidence="3">exo-alpha-sialidase</fullName>
        <ecNumber evidence="3">3.2.1.18</ecNumber>
    </recommendedName>
</protein>
<reference evidence="5 6" key="1">
    <citation type="submission" date="2024-04" db="EMBL/GenBank/DDBJ databases">
        <title>Luteolibacter sp. isolated from soil.</title>
        <authorList>
            <person name="An J."/>
        </authorList>
    </citation>
    <scope>NUCLEOTIDE SEQUENCE [LARGE SCALE GENOMIC DNA]</scope>
    <source>
        <strain evidence="5 6">Y139</strain>
    </source>
</reference>
<organism evidence="5 6">
    <name type="scientific">Luteolibacter soli</name>
    <dbReference type="NCBI Taxonomy" id="3135280"/>
    <lineage>
        <taxon>Bacteria</taxon>
        <taxon>Pseudomonadati</taxon>
        <taxon>Verrucomicrobiota</taxon>
        <taxon>Verrucomicrobiia</taxon>
        <taxon>Verrucomicrobiales</taxon>
        <taxon>Verrucomicrobiaceae</taxon>
        <taxon>Luteolibacter</taxon>
    </lineage>
</organism>
<dbReference type="EC" id="3.2.1.18" evidence="3"/>
<dbReference type="EMBL" id="JBBUKT010000004">
    <property type="protein sequence ID" value="MEK7951457.1"/>
    <property type="molecule type" value="Genomic_DNA"/>
</dbReference>
<dbReference type="PANTHER" id="PTHR10628:SF30">
    <property type="entry name" value="EXO-ALPHA-SIALIDASE"/>
    <property type="match status" value="1"/>
</dbReference>
<keyword evidence="5" id="KW-0378">Hydrolase</keyword>
<evidence type="ECO:0000256" key="2">
    <source>
        <dbReference type="ARBA" id="ARBA00009348"/>
    </source>
</evidence>
<dbReference type="InterPro" id="IPR011040">
    <property type="entry name" value="Sialidase"/>
</dbReference>
<dbReference type="Pfam" id="PF13088">
    <property type="entry name" value="BNR_2"/>
    <property type="match status" value="1"/>
</dbReference>
<evidence type="ECO:0000313" key="5">
    <source>
        <dbReference type="EMBL" id="MEK7951457.1"/>
    </source>
</evidence>
<evidence type="ECO:0000259" key="4">
    <source>
        <dbReference type="Pfam" id="PF13088"/>
    </source>
</evidence>
<evidence type="ECO:0000313" key="6">
    <source>
        <dbReference type="Proteomes" id="UP001371305"/>
    </source>
</evidence>
<dbReference type="CDD" id="cd15482">
    <property type="entry name" value="Sialidase_non-viral"/>
    <property type="match status" value="1"/>
</dbReference>
<evidence type="ECO:0000256" key="1">
    <source>
        <dbReference type="ARBA" id="ARBA00000427"/>
    </source>
</evidence>
<evidence type="ECO:0000256" key="3">
    <source>
        <dbReference type="ARBA" id="ARBA00012733"/>
    </source>
</evidence>
<dbReference type="GO" id="GO:0016798">
    <property type="term" value="F:hydrolase activity, acting on glycosyl bonds"/>
    <property type="evidence" value="ECO:0007669"/>
    <property type="project" value="UniProtKB-KW"/>
</dbReference>
<dbReference type="PANTHER" id="PTHR10628">
    <property type="entry name" value="SIALIDASE"/>
    <property type="match status" value="1"/>
</dbReference>
<dbReference type="InterPro" id="IPR026856">
    <property type="entry name" value="Sialidase_fam"/>
</dbReference>
<accession>A0ABU9AXG7</accession>
<feature type="domain" description="Sialidase" evidence="4">
    <location>
        <begin position="185"/>
        <end position="483"/>
    </location>
</feature>
<dbReference type="Proteomes" id="UP001371305">
    <property type="component" value="Unassembled WGS sequence"/>
</dbReference>
<dbReference type="Gene3D" id="2.120.10.10">
    <property type="match status" value="1"/>
</dbReference>
<name>A0ABU9AXG7_9BACT</name>
<sequence length="505" mass="55320">MLGVHVHAGIKVSRAVVPVFNDGTESLVAEYEYETAVPRVVKSVQLTSEGTTDLGDIAGVRMKLVGIKGDELIAGSIGFEARMTSRMERRPMANHYGYRLMVKTRPGVDPSHRIGVRVESIEFEDGTVERVEKPADFQPSRVAYRIHRKGEHGCDTFRIPGLARAKDGSLLAIYDMRYESAHDLQGHMDIGLSRSTDGGKTWSVPRPVLDMGEYGGKPQRENGCSDANILVDANGGRVFVSSLWTHGRPGTHQWRGKGSEPGLGIEETSQFMCVHSDDNGVTWSEPVNLTSALKRPEWWLFAPAPGNGITMRDGTLVMPTQGRDESGLPFSNVISSKDHGKTWFVSPPARHDTTECAVAEAGDGSLVFSMRDNRNLTDKGETNGRAVSVTRDLGKTWEIHPADHGALPEPVCMASLISHRLPDGRTVLLFSNPRDKEKRRNLTIQASLDGGKTWPAEQRVLLDDGTGYGYSSLVMVDDSTVGILFESSVADMIFMKVPLADIVRP</sequence>
<dbReference type="SUPFAM" id="SSF50939">
    <property type="entry name" value="Sialidases"/>
    <property type="match status" value="1"/>
</dbReference>
<gene>
    <name evidence="5" type="ORF">WKV53_13150</name>
</gene>
<comment type="caution">
    <text evidence="5">The sequence shown here is derived from an EMBL/GenBank/DDBJ whole genome shotgun (WGS) entry which is preliminary data.</text>
</comment>
<comment type="catalytic activity">
    <reaction evidence="1">
        <text>Hydrolysis of alpha-(2-&gt;3)-, alpha-(2-&gt;6)-, alpha-(2-&gt;8)- glycosidic linkages of terminal sialic acid residues in oligosaccharides, glycoproteins, glycolipids, colominic acid and synthetic substrates.</text>
        <dbReference type="EC" id="3.2.1.18"/>
    </reaction>
</comment>
<comment type="similarity">
    <text evidence="2">Belongs to the glycosyl hydrolase 33 family.</text>
</comment>
<dbReference type="InterPro" id="IPR036278">
    <property type="entry name" value="Sialidase_sf"/>
</dbReference>
<keyword evidence="6" id="KW-1185">Reference proteome</keyword>
<keyword evidence="5" id="KW-0326">Glycosidase</keyword>